<proteinExistence type="inferred from homology"/>
<dbReference type="Gene3D" id="1.10.10.60">
    <property type="entry name" value="Homeodomain-like"/>
    <property type="match status" value="1"/>
</dbReference>
<dbReference type="InterPro" id="IPR009057">
    <property type="entry name" value="Homeodomain-like_sf"/>
</dbReference>
<accession>A0A0V0YA04</accession>
<sequence>MSVLANEYVHMQHQQIILVSGGKGKRYQRLRKLKSYELIYSIIRYKEILFSSDISMESPNICKMSEDNPAKESSTKINSSTSSKFSISDILAKNAKDPKELELDHNPSKFLPFANMVPPASLSAFYCSFFPFPHSLDSAFTENIFKRQGHSAFPNRLSTSSRPRYCSSSESQKKNLFCELSSDFSSSQNLADSRSKSPSLSDPGQRHSPTLSEISDETSKTNGKKSRVQSEVLAKRKKKTRTVFSRNQVFQLETTFDAKRYLSSAERANLANSLRLTETQVKIWFQNRRNKWKRQMVADLEVSSLAKMNPNFGNNSSPVNSSVSRIIFDEQRTGCTEGRKSQSKIPLAPFSLYCPGGSNLYAAAALAAHHPAVLADLHRYLP</sequence>
<dbReference type="InterPro" id="IPR051300">
    <property type="entry name" value="HMX_Homeobox_TF"/>
</dbReference>
<keyword evidence="2" id="KW-0217">Developmental protein</keyword>
<dbReference type="GO" id="GO:0000981">
    <property type="term" value="F:DNA-binding transcription factor activity, RNA polymerase II-specific"/>
    <property type="evidence" value="ECO:0007669"/>
    <property type="project" value="InterPro"/>
</dbReference>
<feature type="domain" description="Homeobox" evidence="12">
    <location>
        <begin position="235"/>
        <end position="295"/>
    </location>
</feature>
<keyword evidence="3" id="KW-0805">Transcription regulation</keyword>
<keyword evidence="7 9" id="KW-0539">Nucleus</keyword>
<evidence type="ECO:0000256" key="11">
    <source>
        <dbReference type="SAM" id="MobiDB-lite"/>
    </source>
</evidence>
<dbReference type="STRING" id="6337.A0A0V0YA04"/>
<feature type="compositionally biased region" description="Polar residues" evidence="11">
    <location>
        <begin position="187"/>
        <end position="213"/>
    </location>
</feature>
<dbReference type="InterPro" id="IPR001356">
    <property type="entry name" value="HD"/>
</dbReference>
<keyword evidence="4 9" id="KW-0238">DNA-binding</keyword>
<comment type="subcellular location">
    <subcellularLocation>
        <location evidence="1 9 10">Nucleus</location>
    </subcellularLocation>
</comment>
<evidence type="ECO:0000256" key="8">
    <source>
        <dbReference type="ARBA" id="ARBA00038165"/>
    </source>
</evidence>
<gene>
    <name evidence="13" type="primary">Hmx1</name>
    <name evidence="13" type="ORF">T4E_369</name>
</gene>
<keyword evidence="5 9" id="KW-0371">Homeobox</keyword>
<evidence type="ECO:0000256" key="10">
    <source>
        <dbReference type="RuleBase" id="RU000682"/>
    </source>
</evidence>
<evidence type="ECO:0000256" key="5">
    <source>
        <dbReference type="ARBA" id="ARBA00023155"/>
    </source>
</evidence>
<dbReference type="CDD" id="cd00086">
    <property type="entry name" value="homeodomain"/>
    <property type="match status" value="1"/>
</dbReference>
<dbReference type="InterPro" id="IPR020479">
    <property type="entry name" value="HD_metazoa"/>
</dbReference>
<feature type="DNA-binding region" description="Homeobox" evidence="9">
    <location>
        <begin position="237"/>
        <end position="296"/>
    </location>
</feature>
<evidence type="ECO:0000313" key="14">
    <source>
        <dbReference type="Proteomes" id="UP000054815"/>
    </source>
</evidence>
<name>A0A0V0YA04_TRIPS</name>
<keyword evidence="6" id="KW-0804">Transcription</keyword>
<feature type="region of interest" description="Disordered" evidence="11">
    <location>
        <begin position="187"/>
        <end position="230"/>
    </location>
</feature>
<comment type="caution">
    <text evidence="13">The sequence shown here is derived from an EMBL/GenBank/DDBJ whole genome shotgun (WGS) entry which is preliminary data.</text>
</comment>
<evidence type="ECO:0000256" key="3">
    <source>
        <dbReference type="ARBA" id="ARBA00023015"/>
    </source>
</evidence>
<evidence type="ECO:0000259" key="12">
    <source>
        <dbReference type="PROSITE" id="PS50071"/>
    </source>
</evidence>
<dbReference type="Pfam" id="PF00046">
    <property type="entry name" value="Homeodomain"/>
    <property type="match status" value="1"/>
</dbReference>
<dbReference type="InterPro" id="IPR017970">
    <property type="entry name" value="Homeobox_CS"/>
</dbReference>
<dbReference type="PRINTS" id="PR00024">
    <property type="entry name" value="HOMEOBOX"/>
</dbReference>
<dbReference type="PANTHER" id="PTHR46110">
    <property type="entry name" value="HOMEOBOX PROTEIN HMX"/>
    <property type="match status" value="1"/>
</dbReference>
<dbReference type="GO" id="GO:0000977">
    <property type="term" value="F:RNA polymerase II transcription regulatory region sequence-specific DNA binding"/>
    <property type="evidence" value="ECO:0007669"/>
    <property type="project" value="TreeGrafter"/>
</dbReference>
<evidence type="ECO:0000256" key="6">
    <source>
        <dbReference type="ARBA" id="ARBA00023163"/>
    </source>
</evidence>
<evidence type="ECO:0000313" key="13">
    <source>
        <dbReference type="EMBL" id="KRX97262.1"/>
    </source>
</evidence>
<dbReference type="AlphaFoldDB" id="A0A0V0YA04"/>
<dbReference type="PROSITE" id="PS50071">
    <property type="entry name" value="HOMEOBOX_2"/>
    <property type="match status" value="1"/>
</dbReference>
<dbReference type="GO" id="GO:0005634">
    <property type="term" value="C:nucleus"/>
    <property type="evidence" value="ECO:0007669"/>
    <property type="project" value="UniProtKB-SubCell"/>
</dbReference>
<protein>
    <submittedName>
        <fullName evidence="13">Homeobox protein HMX1</fullName>
    </submittedName>
</protein>
<dbReference type="SMART" id="SM00389">
    <property type="entry name" value="HOX"/>
    <property type="match status" value="1"/>
</dbReference>
<evidence type="ECO:0000256" key="2">
    <source>
        <dbReference type="ARBA" id="ARBA00022473"/>
    </source>
</evidence>
<evidence type="ECO:0000256" key="4">
    <source>
        <dbReference type="ARBA" id="ARBA00023125"/>
    </source>
</evidence>
<organism evidence="13 14">
    <name type="scientific">Trichinella pseudospiralis</name>
    <name type="common">Parasitic roundworm</name>
    <dbReference type="NCBI Taxonomy" id="6337"/>
    <lineage>
        <taxon>Eukaryota</taxon>
        <taxon>Metazoa</taxon>
        <taxon>Ecdysozoa</taxon>
        <taxon>Nematoda</taxon>
        <taxon>Enoplea</taxon>
        <taxon>Dorylaimia</taxon>
        <taxon>Trichinellida</taxon>
        <taxon>Trichinellidae</taxon>
        <taxon>Trichinella</taxon>
    </lineage>
</organism>
<evidence type="ECO:0000256" key="9">
    <source>
        <dbReference type="PROSITE-ProRule" id="PRU00108"/>
    </source>
</evidence>
<reference evidence="13 14" key="1">
    <citation type="submission" date="2015-01" db="EMBL/GenBank/DDBJ databases">
        <title>Evolution of Trichinella species and genotypes.</title>
        <authorList>
            <person name="Korhonen P.K."/>
            <person name="Edoardo P."/>
            <person name="Giuseppe L.R."/>
            <person name="Gasser R.B."/>
        </authorList>
    </citation>
    <scope>NUCLEOTIDE SEQUENCE [LARGE SCALE GENOMIC DNA]</scope>
    <source>
        <strain evidence="13">ISS141</strain>
    </source>
</reference>
<dbReference type="PANTHER" id="PTHR46110:SF3">
    <property type="entry name" value="HOMEOBOX PROTEIN HMX"/>
    <property type="match status" value="1"/>
</dbReference>
<dbReference type="Proteomes" id="UP000054815">
    <property type="component" value="Unassembled WGS sequence"/>
</dbReference>
<comment type="similarity">
    <text evidence="8">Belongs to the HMX homeobox family.</text>
</comment>
<dbReference type="PROSITE" id="PS00027">
    <property type="entry name" value="HOMEOBOX_1"/>
    <property type="match status" value="1"/>
</dbReference>
<dbReference type="EMBL" id="JYDU01000033">
    <property type="protein sequence ID" value="KRX97262.1"/>
    <property type="molecule type" value="Genomic_DNA"/>
</dbReference>
<dbReference type="FunFam" id="1.10.10.60:FF:000053">
    <property type="entry name" value="H6 family homeobox 2"/>
    <property type="match status" value="1"/>
</dbReference>
<evidence type="ECO:0000256" key="7">
    <source>
        <dbReference type="ARBA" id="ARBA00023242"/>
    </source>
</evidence>
<evidence type="ECO:0000256" key="1">
    <source>
        <dbReference type="ARBA" id="ARBA00004123"/>
    </source>
</evidence>
<dbReference type="SUPFAM" id="SSF46689">
    <property type="entry name" value="Homeodomain-like"/>
    <property type="match status" value="1"/>
</dbReference>